<dbReference type="GO" id="GO:0005516">
    <property type="term" value="F:calmodulin binding"/>
    <property type="evidence" value="ECO:0000318"/>
    <property type="project" value="GO_Central"/>
</dbReference>
<protein>
    <recommendedName>
        <fullName evidence="6">Protein kinase domain-containing protein</fullName>
    </recommendedName>
</protein>
<proteinExistence type="inferred from homology"/>
<evidence type="ECO:0000259" key="3">
    <source>
        <dbReference type="PROSITE" id="PS50222"/>
    </source>
</evidence>
<dbReference type="PROSITE" id="PS50011">
    <property type="entry name" value="PROTEIN_KINASE_DOM"/>
    <property type="match status" value="1"/>
</dbReference>
<feature type="domain" description="Protein kinase" evidence="2">
    <location>
        <begin position="1"/>
        <end position="148"/>
    </location>
</feature>
<sequence>MSQLIQILNQLDTHHLYHGQLSIDSFSLVDEKSYYVKLTDIKPIYAQHRTLEPSKDLDDQITYKRYQPPQEHSSIKSDVFAMGIIFHQLLTEKLPEKIKIINNQPVWNPLTKLQDENDEKMKKLLKSMMLLDNSKRISVQQLAEKKFLSILNNKDLIQEFLDKISNCPSLNYFQKVILNFMISKFQTQECKIIKQLFQILDENNENFLHVNQLEQICKNSNENKVEFKIDSKAANNKNDQQKNGKKISDNDFLIALSNRDKLLTEEYLETTYNLLKNQNGLLSAKSINKKIYIDQNQLINELEKISFNGQITINEFKDIMQILK</sequence>
<dbReference type="InterPro" id="IPR011992">
    <property type="entry name" value="EF-hand-dom_pair"/>
</dbReference>
<dbReference type="InParanoid" id="A0DX74"/>
<dbReference type="SUPFAM" id="SSF56112">
    <property type="entry name" value="Protein kinase-like (PK-like)"/>
    <property type="match status" value="1"/>
</dbReference>
<dbReference type="Proteomes" id="UP000000600">
    <property type="component" value="Unassembled WGS sequence"/>
</dbReference>
<dbReference type="GO" id="GO:0005737">
    <property type="term" value="C:cytoplasm"/>
    <property type="evidence" value="ECO:0000318"/>
    <property type="project" value="GO_Central"/>
</dbReference>
<evidence type="ECO:0000259" key="2">
    <source>
        <dbReference type="PROSITE" id="PS50011"/>
    </source>
</evidence>
<evidence type="ECO:0000313" key="5">
    <source>
        <dbReference type="Proteomes" id="UP000000600"/>
    </source>
</evidence>
<evidence type="ECO:0000256" key="1">
    <source>
        <dbReference type="ARBA" id="ARBA00024334"/>
    </source>
</evidence>
<dbReference type="GO" id="GO:0005509">
    <property type="term" value="F:calcium ion binding"/>
    <property type="evidence" value="ECO:0007669"/>
    <property type="project" value="InterPro"/>
</dbReference>
<dbReference type="OMA" id="ISFNGQI"/>
<dbReference type="InterPro" id="IPR000719">
    <property type="entry name" value="Prot_kinase_dom"/>
</dbReference>
<dbReference type="PROSITE" id="PS50222">
    <property type="entry name" value="EF_HAND_2"/>
    <property type="match status" value="1"/>
</dbReference>
<comment type="similarity">
    <text evidence="1">Belongs to the protein kinase superfamily. Ser/Thr protein kinase family. CDPK subfamily.</text>
</comment>
<gene>
    <name evidence="4" type="ORF">GSPATT00021273001</name>
</gene>
<dbReference type="InterPro" id="IPR011009">
    <property type="entry name" value="Kinase-like_dom_sf"/>
</dbReference>
<reference evidence="4 5" key="1">
    <citation type="journal article" date="2006" name="Nature">
        <title>Global trends of whole-genome duplications revealed by the ciliate Paramecium tetraurelia.</title>
        <authorList>
            <consortium name="Genoscope"/>
            <person name="Aury J.-M."/>
            <person name="Jaillon O."/>
            <person name="Duret L."/>
            <person name="Noel B."/>
            <person name="Jubin C."/>
            <person name="Porcel B.M."/>
            <person name="Segurens B."/>
            <person name="Daubin V."/>
            <person name="Anthouard V."/>
            <person name="Aiach N."/>
            <person name="Arnaiz O."/>
            <person name="Billaut A."/>
            <person name="Beisson J."/>
            <person name="Blanc I."/>
            <person name="Bouhouche K."/>
            <person name="Camara F."/>
            <person name="Duharcourt S."/>
            <person name="Guigo R."/>
            <person name="Gogendeau D."/>
            <person name="Katinka M."/>
            <person name="Keller A.-M."/>
            <person name="Kissmehl R."/>
            <person name="Klotz C."/>
            <person name="Koll F."/>
            <person name="Le Moue A."/>
            <person name="Lepere C."/>
            <person name="Malinsky S."/>
            <person name="Nowacki M."/>
            <person name="Nowak J.K."/>
            <person name="Plattner H."/>
            <person name="Poulain J."/>
            <person name="Ruiz F."/>
            <person name="Serrano V."/>
            <person name="Zagulski M."/>
            <person name="Dessen P."/>
            <person name="Betermier M."/>
            <person name="Weissenbach J."/>
            <person name="Scarpelli C."/>
            <person name="Schachter V."/>
            <person name="Sperling L."/>
            <person name="Meyer E."/>
            <person name="Cohen J."/>
            <person name="Wincker P."/>
        </authorList>
    </citation>
    <scope>NUCLEOTIDE SEQUENCE [LARGE SCALE GENOMIC DNA]</scope>
    <source>
        <strain evidence="4 5">Stock d4-2</strain>
    </source>
</reference>
<dbReference type="Gene3D" id="1.10.238.10">
    <property type="entry name" value="EF-hand"/>
    <property type="match status" value="2"/>
</dbReference>
<dbReference type="GO" id="GO:0004683">
    <property type="term" value="F:calcium/calmodulin-dependent protein kinase activity"/>
    <property type="evidence" value="ECO:0000318"/>
    <property type="project" value="GO_Central"/>
</dbReference>
<dbReference type="SUPFAM" id="SSF47473">
    <property type="entry name" value="EF-hand"/>
    <property type="match status" value="1"/>
</dbReference>
<dbReference type="InterPro" id="IPR002048">
    <property type="entry name" value="EF_hand_dom"/>
</dbReference>
<dbReference type="HOGENOM" id="CLU_859105_0_0_1"/>
<dbReference type="RefSeq" id="XP_001455038.1">
    <property type="nucleotide sequence ID" value="XM_001455001.1"/>
</dbReference>
<keyword evidence="5" id="KW-1185">Reference proteome</keyword>
<dbReference type="Gene3D" id="1.10.510.10">
    <property type="entry name" value="Transferase(Phosphotransferase) domain 1"/>
    <property type="match status" value="1"/>
</dbReference>
<feature type="domain" description="EF-hand" evidence="3">
    <location>
        <begin position="188"/>
        <end position="223"/>
    </location>
</feature>
<dbReference type="EMBL" id="CT868629">
    <property type="protein sequence ID" value="CAK87641.1"/>
    <property type="molecule type" value="Genomic_DNA"/>
</dbReference>
<dbReference type="GO" id="GO:0005524">
    <property type="term" value="F:ATP binding"/>
    <property type="evidence" value="ECO:0007669"/>
    <property type="project" value="InterPro"/>
</dbReference>
<accession>A0DX74</accession>
<dbReference type="GO" id="GO:0005634">
    <property type="term" value="C:nucleus"/>
    <property type="evidence" value="ECO:0000318"/>
    <property type="project" value="GO_Central"/>
</dbReference>
<name>A0DX74_PARTE</name>
<dbReference type="GO" id="GO:0009931">
    <property type="term" value="F:calcium-dependent protein serine/threonine kinase activity"/>
    <property type="evidence" value="ECO:0000318"/>
    <property type="project" value="GO_Central"/>
</dbReference>
<evidence type="ECO:0008006" key="6">
    <source>
        <dbReference type="Google" id="ProtNLM"/>
    </source>
</evidence>
<dbReference type="OrthoDB" id="307361at2759"/>
<dbReference type="GO" id="GO:0035556">
    <property type="term" value="P:intracellular signal transduction"/>
    <property type="evidence" value="ECO:0000318"/>
    <property type="project" value="GO_Central"/>
</dbReference>
<dbReference type="AlphaFoldDB" id="A0DX74"/>
<dbReference type="KEGG" id="ptm:GSPATT00021273001"/>
<organism evidence="4 5">
    <name type="scientific">Paramecium tetraurelia</name>
    <dbReference type="NCBI Taxonomy" id="5888"/>
    <lineage>
        <taxon>Eukaryota</taxon>
        <taxon>Sar</taxon>
        <taxon>Alveolata</taxon>
        <taxon>Ciliophora</taxon>
        <taxon>Intramacronucleata</taxon>
        <taxon>Oligohymenophorea</taxon>
        <taxon>Peniculida</taxon>
        <taxon>Parameciidae</taxon>
        <taxon>Paramecium</taxon>
    </lineage>
</organism>
<evidence type="ECO:0000313" key="4">
    <source>
        <dbReference type="EMBL" id="CAK87641.1"/>
    </source>
</evidence>
<dbReference type="GeneID" id="5040823"/>